<keyword evidence="2" id="KW-1185">Reference proteome</keyword>
<evidence type="ECO:0000313" key="1">
    <source>
        <dbReference type="EMBL" id="BBL71073.1"/>
    </source>
</evidence>
<evidence type="ECO:0000313" key="2">
    <source>
        <dbReference type="Proteomes" id="UP000824988"/>
    </source>
</evidence>
<dbReference type="Proteomes" id="UP000824988">
    <property type="component" value="Chromosome"/>
</dbReference>
<proteinExistence type="predicted"/>
<dbReference type="KEGG" id="moz:MoryE10_16790"/>
<dbReference type="AlphaFoldDB" id="A0A8D4VND3"/>
<sequence>MAQSAALLLLAAGVLAVLLLESTPLLDPARKLTHDEMVEARSVLDFGIRSARHLGVTNTVSLSNGELDATVNYLLQQFVTGVGHFRLEREGFTFIATARIPSVPVNIYLNAEITATTENDRLAIRRVRLGDANFPTAWVDAGLSAAQRFSAVAKFISVADKAVKEVTVEPDRLLLVYGWDSDTLHNMRDLILDITSKKRLRHYQARLTEVVNGWPVGNKRMALGDLLQPLFTLAMERSEERDPIEENRALLLVVSAYLSGHKSAPVLAAKYSAESTARRTVRLNNRLDLAKHFIISAALAASANSTFADMAGLAKEIDDSHGGSGFNFQDLAADMAGQRFGELAVLSEKSARRLQKRLSRNAADSIIMPVVRDLPENLDAETFASRYQAVGSPAFEEVEGDIQQRLDAMALYWQASGD</sequence>
<dbReference type="EMBL" id="AP019782">
    <property type="protein sequence ID" value="BBL71073.1"/>
    <property type="molecule type" value="Genomic_DNA"/>
</dbReference>
<name>A0A8D4VND3_9GAMM</name>
<dbReference type="RefSeq" id="WP_221048813.1">
    <property type="nucleotide sequence ID" value="NZ_AP019782.1"/>
</dbReference>
<accession>A0A8D4VND3</accession>
<reference evidence="1" key="1">
    <citation type="submission" date="2019-06" db="EMBL/GenBank/DDBJ databases">
        <title>Complete genome sequence of Methylogaea oryzae strain JCM16910.</title>
        <authorList>
            <person name="Asakawa S."/>
        </authorList>
    </citation>
    <scope>NUCLEOTIDE SEQUENCE</scope>
    <source>
        <strain evidence="1">E10</strain>
    </source>
</reference>
<organism evidence="1 2">
    <name type="scientific">Methylogaea oryzae</name>
    <dbReference type="NCBI Taxonomy" id="1295382"/>
    <lineage>
        <taxon>Bacteria</taxon>
        <taxon>Pseudomonadati</taxon>
        <taxon>Pseudomonadota</taxon>
        <taxon>Gammaproteobacteria</taxon>
        <taxon>Methylococcales</taxon>
        <taxon>Methylococcaceae</taxon>
        <taxon>Methylogaea</taxon>
    </lineage>
</organism>
<gene>
    <name evidence="1" type="ORF">MoryE10_16790</name>
</gene>
<protein>
    <submittedName>
        <fullName evidence="1">Uncharacterized protein</fullName>
    </submittedName>
</protein>